<name>A0ABX1D4Q8_9FLAO</name>
<dbReference type="EMBL" id="JAAVJR010001155">
    <property type="protein sequence ID" value="NJW55443.1"/>
    <property type="molecule type" value="Genomic_DNA"/>
</dbReference>
<proteinExistence type="predicted"/>
<reference evidence="3 4" key="1">
    <citation type="submission" date="2020-03" db="EMBL/GenBank/DDBJ databases">
        <title>Salinimicrobium sp. nov, isolated from SCS.</title>
        <authorList>
            <person name="Cao W.R."/>
        </authorList>
    </citation>
    <scope>NUCLEOTIDE SEQUENCE [LARGE SCALE GENOMIC DNA]</scope>
    <source>
        <strain evidence="4">J15B91</strain>
    </source>
</reference>
<comment type="caution">
    <text evidence="3">The sequence shown here is derived from an EMBL/GenBank/DDBJ whole genome shotgun (WGS) entry which is preliminary data.</text>
</comment>
<dbReference type="EC" id="1.1.1.40" evidence="3"/>
<evidence type="ECO:0000313" key="4">
    <source>
        <dbReference type="Proteomes" id="UP000703674"/>
    </source>
</evidence>
<dbReference type="RefSeq" id="WP_317172388.1">
    <property type="nucleotide sequence ID" value="NZ_JAAVJR010001155.1"/>
</dbReference>
<feature type="domain" description="Malic enzyme NAD-binding" evidence="2">
    <location>
        <begin position="1"/>
        <end position="114"/>
    </location>
</feature>
<evidence type="ECO:0000256" key="1">
    <source>
        <dbReference type="ARBA" id="ARBA00023002"/>
    </source>
</evidence>
<dbReference type="Pfam" id="PF03949">
    <property type="entry name" value="Malic_M"/>
    <property type="match status" value="1"/>
</dbReference>
<dbReference type="PANTHER" id="PTHR43237">
    <property type="entry name" value="NADP-DEPENDENT MALIC ENZYME"/>
    <property type="match status" value="1"/>
</dbReference>
<gene>
    <name evidence="3" type="ORF">HC175_21235</name>
</gene>
<dbReference type="InterPro" id="IPR051674">
    <property type="entry name" value="Malate_Decarboxylase"/>
</dbReference>
<sequence length="117" mass="12897">NPEPEIEYDLAVSTRKDIIMATGRSDHPNQVNNVLGFPFIFRGALDVRATKINEEMKMAAVKALARLAKDPVPEQVNIAYGETKLIFGKYYIIPKPFDPRLISVVPPAVAKAAMESG</sequence>
<dbReference type="InterPro" id="IPR036291">
    <property type="entry name" value="NAD(P)-bd_dom_sf"/>
</dbReference>
<keyword evidence="4" id="KW-1185">Reference proteome</keyword>
<dbReference type="Proteomes" id="UP000703674">
    <property type="component" value="Unassembled WGS sequence"/>
</dbReference>
<feature type="non-terminal residue" evidence="3">
    <location>
        <position position="1"/>
    </location>
</feature>
<dbReference type="SUPFAM" id="SSF51735">
    <property type="entry name" value="NAD(P)-binding Rossmann-fold domains"/>
    <property type="match status" value="1"/>
</dbReference>
<dbReference type="SMART" id="SM00919">
    <property type="entry name" value="Malic_M"/>
    <property type="match status" value="1"/>
</dbReference>
<evidence type="ECO:0000259" key="2">
    <source>
        <dbReference type="SMART" id="SM00919"/>
    </source>
</evidence>
<keyword evidence="1 3" id="KW-0560">Oxidoreductase</keyword>
<dbReference type="PANTHER" id="PTHR43237:SF4">
    <property type="entry name" value="NADP-DEPENDENT MALIC ENZYME"/>
    <property type="match status" value="1"/>
</dbReference>
<dbReference type="Gene3D" id="3.40.50.720">
    <property type="entry name" value="NAD(P)-binding Rossmann-like Domain"/>
    <property type="match status" value="1"/>
</dbReference>
<dbReference type="GO" id="GO:0004473">
    <property type="term" value="F:malate dehydrogenase (decarboxylating) (NADP+) activity"/>
    <property type="evidence" value="ECO:0007669"/>
    <property type="project" value="UniProtKB-EC"/>
</dbReference>
<evidence type="ECO:0000313" key="3">
    <source>
        <dbReference type="EMBL" id="NJW55443.1"/>
    </source>
</evidence>
<protein>
    <submittedName>
        <fullName evidence="3">NADP-dependent malic enzyme</fullName>
        <ecNumber evidence="3">1.1.1.40</ecNumber>
    </submittedName>
</protein>
<feature type="non-terminal residue" evidence="3">
    <location>
        <position position="117"/>
    </location>
</feature>
<organism evidence="3 4">
    <name type="scientific">Salinimicrobium oceani</name>
    <dbReference type="NCBI Taxonomy" id="2722702"/>
    <lineage>
        <taxon>Bacteria</taxon>
        <taxon>Pseudomonadati</taxon>
        <taxon>Bacteroidota</taxon>
        <taxon>Flavobacteriia</taxon>
        <taxon>Flavobacteriales</taxon>
        <taxon>Flavobacteriaceae</taxon>
        <taxon>Salinimicrobium</taxon>
    </lineage>
</organism>
<accession>A0ABX1D4Q8</accession>
<dbReference type="InterPro" id="IPR012302">
    <property type="entry name" value="Malic_NAD-bd"/>
</dbReference>